<evidence type="ECO:0000256" key="3">
    <source>
        <dbReference type="ARBA" id="ARBA00023163"/>
    </source>
</evidence>
<sequence length="177" mass="19098">MQTFWSKGYAATSTADLIDSTGLGRGSLYHAFTSKHHLFEQALERYHARGENGQIRRLDGEGTAPQKIRRLMLEGVGRIAEDPERRGCLACNTVVELAGSDPAAVALARRSFTRLENALTDVLTAGQRAGEIRTDRPARVLATAVMSGYYGLLVLAKAAPDPRALEDTVDALIAGLC</sequence>
<dbReference type="InterPro" id="IPR001647">
    <property type="entry name" value="HTH_TetR"/>
</dbReference>
<dbReference type="PANTHER" id="PTHR47506">
    <property type="entry name" value="TRANSCRIPTIONAL REGULATORY PROTEIN"/>
    <property type="match status" value="1"/>
</dbReference>
<evidence type="ECO:0000313" key="7">
    <source>
        <dbReference type="Proteomes" id="UP000076512"/>
    </source>
</evidence>
<gene>
    <name evidence="6" type="ORF">AWN90_03520</name>
</gene>
<dbReference type="PANTHER" id="PTHR47506:SF1">
    <property type="entry name" value="HTH-TYPE TRANSCRIPTIONAL REGULATOR YJDC"/>
    <property type="match status" value="1"/>
</dbReference>
<dbReference type="OrthoDB" id="9805134at2"/>
<dbReference type="InterPro" id="IPR023772">
    <property type="entry name" value="DNA-bd_HTH_TetR-type_CS"/>
</dbReference>
<dbReference type="SUPFAM" id="SSF48498">
    <property type="entry name" value="Tetracyclin repressor-like, C-terminal domain"/>
    <property type="match status" value="1"/>
</dbReference>
<evidence type="ECO:0000259" key="5">
    <source>
        <dbReference type="PROSITE" id="PS50977"/>
    </source>
</evidence>
<evidence type="ECO:0000256" key="2">
    <source>
        <dbReference type="ARBA" id="ARBA00023125"/>
    </source>
</evidence>
<name>A0A164JK14_9NOCA</name>
<dbReference type="AlphaFoldDB" id="A0A164JK14"/>
<evidence type="ECO:0000256" key="4">
    <source>
        <dbReference type="PROSITE-ProRule" id="PRU00335"/>
    </source>
</evidence>
<keyword evidence="1" id="KW-0805">Transcription regulation</keyword>
<dbReference type="InterPro" id="IPR009057">
    <property type="entry name" value="Homeodomain-like_sf"/>
</dbReference>
<keyword evidence="7" id="KW-1185">Reference proteome</keyword>
<feature type="domain" description="HTH tetR-type" evidence="5">
    <location>
        <begin position="1"/>
        <end position="50"/>
    </location>
</feature>
<dbReference type="SUPFAM" id="SSF46689">
    <property type="entry name" value="Homeodomain-like"/>
    <property type="match status" value="1"/>
</dbReference>
<keyword evidence="2 4" id="KW-0238">DNA-binding</keyword>
<accession>A0A164JK14</accession>
<organism evidence="6 7">
    <name type="scientific">Nocardia terpenica</name>
    <dbReference type="NCBI Taxonomy" id="455432"/>
    <lineage>
        <taxon>Bacteria</taxon>
        <taxon>Bacillati</taxon>
        <taxon>Actinomycetota</taxon>
        <taxon>Actinomycetes</taxon>
        <taxon>Mycobacteriales</taxon>
        <taxon>Nocardiaceae</taxon>
        <taxon>Nocardia</taxon>
    </lineage>
</organism>
<comment type="caution">
    <text evidence="6">The sequence shown here is derived from an EMBL/GenBank/DDBJ whole genome shotgun (WGS) entry which is preliminary data.</text>
</comment>
<dbReference type="Proteomes" id="UP000076512">
    <property type="component" value="Unassembled WGS sequence"/>
</dbReference>
<dbReference type="InterPro" id="IPR036271">
    <property type="entry name" value="Tet_transcr_reg_TetR-rel_C_sf"/>
</dbReference>
<dbReference type="Gene3D" id="1.10.10.60">
    <property type="entry name" value="Homeodomain-like"/>
    <property type="match status" value="1"/>
</dbReference>
<dbReference type="EMBL" id="LWGR01000015">
    <property type="protein sequence ID" value="KZM70477.1"/>
    <property type="molecule type" value="Genomic_DNA"/>
</dbReference>
<keyword evidence="3" id="KW-0804">Transcription</keyword>
<reference evidence="6 7" key="1">
    <citation type="submission" date="2016-04" db="EMBL/GenBank/DDBJ databases">
        <authorList>
            <person name="Evans L.H."/>
            <person name="Alamgir A."/>
            <person name="Owens N."/>
            <person name="Weber N.D."/>
            <person name="Virtaneva K."/>
            <person name="Barbian K."/>
            <person name="Babar A."/>
            <person name="Rosenke K."/>
        </authorList>
    </citation>
    <scope>NUCLEOTIDE SEQUENCE [LARGE SCALE GENOMIC DNA]</scope>
    <source>
        <strain evidence="6 7">IFM 0406</strain>
    </source>
</reference>
<evidence type="ECO:0000256" key="1">
    <source>
        <dbReference type="ARBA" id="ARBA00023015"/>
    </source>
</evidence>
<dbReference type="GO" id="GO:0003677">
    <property type="term" value="F:DNA binding"/>
    <property type="evidence" value="ECO:0007669"/>
    <property type="project" value="UniProtKB-UniRule"/>
</dbReference>
<protein>
    <submittedName>
        <fullName evidence="6">TetR family transcriptional regulator</fullName>
    </submittedName>
</protein>
<feature type="DNA-binding region" description="H-T-H motif" evidence="4">
    <location>
        <begin position="13"/>
        <end position="32"/>
    </location>
</feature>
<dbReference type="Gene3D" id="1.10.357.10">
    <property type="entry name" value="Tetracycline Repressor, domain 2"/>
    <property type="match status" value="1"/>
</dbReference>
<dbReference type="Pfam" id="PF16925">
    <property type="entry name" value="TetR_C_13"/>
    <property type="match status" value="1"/>
</dbReference>
<evidence type="ECO:0000313" key="6">
    <source>
        <dbReference type="EMBL" id="KZM70477.1"/>
    </source>
</evidence>
<dbReference type="PROSITE" id="PS50977">
    <property type="entry name" value="HTH_TETR_2"/>
    <property type="match status" value="1"/>
</dbReference>
<dbReference type="PROSITE" id="PS01081">
    <property type="entry name" value="HTH_TETR_1"/>
    <property type="match status" value="1"/>
</dbReference>
<dbReference type="STRING" id="455432.AWN90_03520"/>
<dbReference type="InterPro" id="IPR011075">
    <property type="entry name" value="TetR_C"/>
</dbReference>
<proteinExistence type="predicted"/>
<dbReference type="Pfam" id="PF00440">
    <property type="entry name" value="TetR_N"/>
    <property type="match status" value="1"/>
</dbReference>